<keyword evidence="2 6" id="KW-0812">Transmembrane</keyword>
<evidence type="ECO:0000256" key="4">
    <source>
        <dbReference type="ARBA" id="ARBA00023136"/>
    </source>
</evidence>
<sequence length="277" mass="28939">MSLFWKQCVYLQYAVWFLCSTAYGIATFTNPTGPDGSLSLTMGEQFLVVWQDADTDYSLLSLGVMASSDGNIFWLVSNDEDYPTQNYLYTVGLGNGITLSQGNVFSFVLVNGTNFGLFAQSHTFVIKAASSATTTSSSATSSTSSSSSSATSASSTASSAIPTTSSPVATTTGAAPAVTSQPASTGGPSNGMSTGAKVGVGVAVPVVALIGIVAALMVCRRRRKARAAENHYLTAPNDQQEPKYTYVGASEAPTPYNQEQVFYEAPAGKHQIIHEAP</sequence>
<organism evidence="7 8">
    <name type="scientific">Phlyctema vagabunda</name>
    <dbReference type="NCBI Taxonomy" id="108571"/>
    <lineage>
        <taxon>Eukaryota</taxon>
        <taxon>Fungi</taxon>
        <taxon>Dikarya</taxon>
        <taxon>Ascomycota</taxon>
        <taxon>Pezizomycotina</taxon>
        <taxon>Leotiomycetes</taxon>
        <taxon>Helotiales</taxon>
        <taxon>Dermateaceae</taxon>
        <taxon>Phlyctema</taxon>
    </lineage>
</organism>
<comment type="caution">
    <text evidence="7">The sequence shown here is derived from an EMBL/GenBank/DDBJ whole genome shotgun (WGS) entry which is preliminary data.</text>
</comment>
<gene>
    <name evidence="7" type="ORF">PVAG01_03615</name>
</gene>
<keyword evidence="4 6" id="KW-0472">Membrane</keyword>
<reference evidence="7 8" key="1">
    <citation type="submission" date="2024-06" db="EMBL/GenBank/DDBJ databases">
        <title>Complete genome of Phlyctema vagabunda strain 19-DSS-EL-015.</title>
        <authorList>
            <person name="Fiorenzani C."/>
        </authorList>
    </citation>
    <scope>NUCLEOTIDE SEQUENCE [LARGE SCALE GENOMIC DNA]</scope>
    <source>
        <strain evidence="7 8">19-DSS-EL-015</strain>
    </source>
</reference>
<dbReference type="PANTHER" id="PTHR15549:SF30">
    <property type="entry name" value="MID2 DOMAIN-CONTAINING PROTEIN"/>
    <property type="match status" value="1"/>
</dbReference>
<name>A0ABR4PM08_9HELO</name>
<evidence type="ECO:0000313" key="7">
    <source>
        <dbReference type="EMBL" id="KAL3424334.1"/>
    </source>
</evidence>
<evidence type="ECO:0000256" key="2">
    <source>
        <dbReference type="ARBA" id="ARBA00022692"/>
    </source>
</evidence>
<proteinExistence type="predicted"/>
<evidence type="ECO:0000256" key="6">
    <source>
        <dbReference type="SAM" id="Phobius"/>
    </source>
</evidence>
<accession>A0ABR4PM08</accession>
<feature type="region of interest" description="Disordered" evidence="5">
    <location>
        <begin position="135"/>
        <end position="190"/>
    </location>
</feature>
<evidence type="ECO:0008006" key="9">
    <source>
        <dbReference type="Google" id="ProtNLM"/>
    </source>
</evidence>
<feature type="compositionally biased region" description="Polar residues" evidence="5">
    <location>
        <begin position="181"/>
        <end position="190"/>
    </location>
</feature>
<dbReference type="InterPro" id="IPR051694">
    <property type="entry name" value="Immunoregulatory_rcpt-like"/>
</dbReference>
<dbReference type="EMBL" id="JBFCZG010000003">
    <property type="protein sequence ID" value="KAL3424334.1"/>
    <property type="molecule type" value="Genomic_DNA"/>
</dbReference>
<dbReference type="PANTHER" id="PTHR15549">
    <property type="entry name" value="PAIRED IMMUNOGLOBULIN-LIKE TYPE 2 RECEPTOR"/>
    <property type="match status" value="1"/>
</dbReference>
<feature type="compositionally biased region" description="Low complexity" evidence="5">
    <location>
        <begin position="135"/>
        <end position="180"/>
    </location>
</feature>
<evidence type="ECO:0000313" key="8">
    <source>
        <dbReference type="Proteomes" id="UP001629113"/>
    </source>
</evidence>
<evidence type="ECO:0000256" key="3">
    <source>
        <dbReference type="ARBA" id="ARBA00022989"/>
    </source>
</evidence>
<keyword evidence="8" id="KW-1185">Reference proteome</keyword>
<comment type="subcellular location">
    <subcellularLocation>
        <location evidence="1">Membrane</location>
        <topology evidence="1">Single-pass membrane protein</topology>
    </subcellularLocation>
</comment>
<dbReference type="Proteomes" id="UP001629113">
    <property type="component" value="Unassembled WGS sequence"/>
</dbReference>
<feature type="transmembrane region" description="Helical" evidence="6">
    <location>
        <begin position="198"/>
        <end position="219"/>
    </location>
</feature>
<evidence type="ECO:0000256" key="5">
    <source>
        <dbReference type="SAM" id="MobiDB-lite"/>
    </source>
</evidence>
<evidence type="ECO:0000256" key="1">
    <source>
        <dbReference type="ARBA" id="ARBA00004167"/>
    </source>
</evidence>
<keyword evidence="3 6" id="KW-1133">Transmembrane helix</keyword>
<protein>
    <recommendedName>
        <fullName evidence="9">Mid2 domain-containing protein</fullName>
    </recommendedName>
</protein>